<dbReference type="RefSeq" id="WP_155137037.1">
    <property type="nucleotide sequence ID" value="NZ_BMGZ01000001.1"/>
</dbReference>
<feature type="signal peptide" evidence="1">
    <location>
        <begin position="1"/>
        <end position="24"/>
    </location>
</feature>
<dbReference type="EMBL" id="VCJR02000001">
    <property type="protein sequence ID" value="NHK26825.1"/>
    <property type="molecule type" value="Genomic_DNA"/>
</dbReference>
<evidence type="ECO:0000313" key="4">
    <source>
        <dbReference type="Proteomes" id="UP000621856"/>
    </source>
</evidence>
<keyword evidence="1" id="KW-0732">Signal</keyword>
<reference evidence="3 5" key="2">
    <citation type="submission" date="2020-02" db="EMBL/GenBank/DDBJ databases">
        <title>Genome sequence of Parvularcula flava strain NH6-79.</title>
        <authorList>
            <person name="Abdul Karim M.H."/>
            <person name="Lam M.Q."/>
            <person name="Chen S.J."/>
            <person name="Yahya A."/>
            <person name="Shahir S."/>
            <person name="Shamsir M.S."/>
            <person name="Chong C.S."/>
        </authorList>
    </citation>
    <scope>NUCLEOTIDE SEQUENCE [LARGE SCALE GENOMIC DNA]</scope>
    <source>
        <strain evidence="3 5">NH6-79</strain>
    </source>
</reference>
<proteinExistence type="predicted"/>
<reference evidence="2" key="1">
    <citation type="journal article" date="2014" name="Int. J. Syst. Evol. Microbiol.">
        <title>Complete genome sequence of Corynebacterium casei LMG S-19264T (=DSM 44701T), isolated from a smear-ripened cheese.</title>
        <authorList>
            <consortium name="US DOE Joint Genome Institute (JGI-PGF)"/>
            <person name="Walter F."/>
            <person name="Albersmeier A."/>
            <person name="Kalinowski J."/>
            <person name="Ruckert C."/>
        </authorList>
    </citation>
    <scope>NUCLEOTIDE SEQUENCE</scope>
    <source>
        <strain evidence="2">CGMCC 1.14984</strain>
    </source>
</reference>
<sequence>MKRVFTSLMAGGMALALSCGLATAQESPLSVMWGEWEGAANGVGPDRQPFTLTQTERVGPMLDGEITVVEGRGYDDDGTVSFNAFGIISLNSQTGDYEMRSYMDGRSGTYPFRLTDDGYVWEIPAGPEAIVRYTAVIDETSWVEVGQYIAEGNPPIEVFRMELTRRGDTDWPSAGYLLPSAGE</sequence>
<evidence type="ECO:0000313" key="2">
    <source>
        <dbReference type="EMBL" id="GGH93526.1"/>
    </source>
</evidence>
<name>A0A8J3A0N0_9PROT</name>
<keyword evidence="5" id="KW-1185">Reference proteome</keyword>
<dbReference type="EMBL" id="BMGZ01000001">
    <property type="protein sequence ID" value="GGH93526.1"/>
    <property type="molecule type" value="Genomic_DNA"/>
</dbReference>
<evidence type="ECO:0000313" key="3">
    <source>
        <dbReference type="EMBL" id="NHK26825.1"/>
    </source>
</evidence>
<organism evidence="2 4">
    <name type="scientific">Aquisalinus luteolus</name>
    <dbReference type="NCBI Taxonomy" id="1566827"/>
    <lineage>
        <taxon>Bacteria</taxon>
        <taxon>Pseudomonadati</taxon>
        <taxon>Pseudomonadota</taxon>
        <taxon>Alphaproteobacteria</taxon>
        <taxon>Parvularculales</taxon>
        <taxon>Parvularculaceae</taxon>
        <taxon>Aquisalinus</taxon>
    </lineage>
</organism>
<reference evidence="2" key="3">
    <citation type="submission" date="2020-09" db="EMBL/GenBank/DDBJ databases">
        <authorList>
            <person name="Sun Q."/>
            <person name="Zhou Y."/>
        </authorList>
    </citation>
    <scope>NUCLEOTIDE SEQUENCE</scope>
    <source>
        <strain evidence="2">CGMCC 1.14984</strain>
    </source>
</reference>
<dbReference type="AlphaFoldDB" id="A0A8J3A0N0"/>
<evidence type="ECO:0000313" key="5">
    <source>
        <dbReference type="Proteomes" id="UP000818603"/>
    </source>
</evidence>
<comment type="caution">
    <text evidence="2">The sequence shown here is derived from an EMBL/GenBank/DDBJ whole genome shotgun (WGS) entry which is preliminary data.</text>
</comment>
<gene>
    <name evidence="3" type="ORF">FF098_002740</name>
    <name evidence="2" type="ORF">GCM10011355_05570</name>
</gene>
<evidence type="ECO:0000256" key="1">
    <source>
        <dbReference type="SAM" id="SignalP"/>
    </source>
</evidence>
<feature type="chain" id="PRO_5035268274" evidence="1">
    <location>
        <begin position="25"/>
        <end position="183"/>
    </location>
</feature>
<dbReference type="Proteomes" id="UP000621856">
    <property type="component" value="Unassembled WGS sequence"/>
</dbReference>
<dbReference type="Proteomes" id="UP000818603">
    <property type="component" value="Unassembled WGS sequence"/>
</dbReference>
<dbReference type="PROSITE" id="PS51257">
    <property type="entry name" value="PROKAR_LIPOPROTEIN"/>
    <property type="match status" value="1"/>
</dbReference>
<accession>A0A8J3A0N0</accession>
<protein>
    <submittedName>
        <fullName evidence="3">DUF1579 domain-containing protein</fullName>
    </submittedName>
</protein>